<evidence type="ECO:0000313" key="1">
    <source>
        <dbReference type="EMBL" id="ASP40160.1"/>
    </source>
</evidence>
<proteinExistence type="predicted"/>
<organism evidence="1 2">
    <name type="scientific">Bacterioplanes sanyensis</name>
    <dbReference type="NCBI Taxonomy" id="1249553"/>
    <lineage>
        <taxon>Bacteria</taxon>
        <taxon>Pseudomonadati</taxon>
        <taxon>Pseudomonadota</taxon>
        <taxon>Gammaproteobacteria</taxon>
        <taxon>Oceanospirillales</taxon>
        <taxon>Oceanospirillaceae</taxon>
        <taxon>Bacterioplanes</taxon>
    </lineage>
</organism>
<dbReference type="RefSeq" id="WP_094061331.1">
    <property type="nucleotide sequence ID" value="NZ_CP022530.1"/>
</dbReference>
<accession>A0A222FN00</accession>
<dbReference type="AlphaFoldDB" id="A0A222FN00"/>
<name>A0A222FN00_9GAMM</name>
<sequence length="68" mass="7861">MIEVHIEWLDDSGDLLPAGLKRRGSIGRVTRQVANDDDVFDIGLKEFAIDPDRQLQKLDFDRNQAYHH</sequence>
<keyword evidence="2" id="KW-1185">Reference proteome</keyword>
<dbReference type="Proteomes" id="UP000202440">
    <property type="component" value="Chromosome"/>
</dbReference>
<evidence type="ECO:0000313" key="2">
    <source>
        <dbReference type="Proteomes" id="UP000202440"/>
    </source>
</evidence>
<dbReference type="EMBL" id="CP022530">
    <property type="protein sequence ID" value="ASP40160.1"/>
    <property type="molecule type" value="Genomic_DNA"/>
</dbReference>
<gene>
    <name evidence="1" type="ORF">CHH28_16410</name>
</gene>
<protein>
    <submittedName>
        <fullName evidence="1">Uncharacterized protein</fullName>
    </submittedName>
</protein>
<dbReference type="KEGG" id="bsan:CHH28_16410"/>
<reference evidence="1 2" key="1">
    <citation type="submission" date="2017-07" db="EMBL/GenBank/DDBJ databases">
        <title>Annotated genome sequence of Bacterioplanes sanyensis isolated from Red Sea.</title>
        <authorList>
            <person name="Rehman Z.U."/>
        </authorList>
    </citation>
    <scope>NUCLEOTIDE SEQUENCE [LARGE SCALE GENOMIC DNA]</scope>
    <source>
        <strain evidence="1 2">NV9</strain>
    </source>
</reference>
<dbReference type="OrthoDB" id="6740080at2"/>